<feature type="compositionally biased region" description="Acidic residues" evidence="1">
    <location>
        <begin position="23"/>
        <end position="34"/>
    </location>
</feature>
<reference evidence="2 3" key="1">
    <citation type="submission" date="2020-02" db="EMBL/GenBank/DDBJ databases">
        <title>Synteny-based analysis reveals conserved mechanism for high triclosan tolerance in Pseudomonas, as well as instances of horizontal transfer.</title>
        <authorList>
            <person name="Mcfarland A.G."/>
            <person name="Bertucci H.K."/>
            <person name="Litmann E."/>
            <person name="Shen J."/>
            <person name="Huttenhower C."/>
            <person name="Hartmann E.M."/>
        </authorList>
    </citation>
    <scope>NUCLEOTIDE SEQUENCE [LARGE SCALE GENOMIC DNA]</scope>
    <source>
        <strain evidence="2 3">115A1</strain>
    </source>
</reference>
<feature type="region of interest" description="Disordered" evidence="1">
    <location>
        <begin position="1"/>
        <end position="45"/>
    </location>
</feature>
<accession>A0ABR5Z257</accession>
<protein>
    <recommendedName>
        <fullName evidence="4">Metallothionein</fullName>
    </recommendedName>
</protein>
<organism evidence="2 3">
    <name type="scientific">Stutzerimonas azotifigens</name>
    <dbReference type="NCBI Taxonomy" id="291995"/>
    <lineage>
        <taxon>Bacteria</taxon>
        <taxon>Pseudomonadati</taxon>
        <taxon>Pseudomonadota</taxon>
        <taxon>Gammaproteobacteria</taxon>
        <taxon>Pseudomonadales</taxon>
        <taxon>Pseudomonadaceae</taxon>
        <taxon>Stutzerimonas</taxon>
    </lineage>
</organism>
<evidence type="ECO:0008006" key="4">
    <source>
        <dbReference type="Google" id="ProtNLM"/>
    </source>
</evidence>
<dbReference type="Proteomes" id="UP000786387">
    <property type="component" value="Unassembled WGS sequence"/>
</dbReference>
<gene>
    <name evidence="2" type="ORF">G7026_12805</name>
</gene>
<dbReference type="RefSeq" id="WP_181071299.1">
    <property type="nucleotide sequence ID" value="NZ_JAAMRF010000006.1"/>
</dbReference>
<evidence type="ECO:0000313" key="2">
    <source>
        <dbReference type="EMBL" id="MBA1274237.1"/>
    </source>
</evidence>
<dbReference type="EMBL" id="JAAMRF010000006">
    <property type="protein sequence ID" value="MBA1274237.1"/>
    <property type="molecule type" value="Genomic_DNA"/>
</dbReference>
<proteinExistence type="predicted"/>
<evidence type="ECO:0000313" key="3">
    <source>
        <dbReference type="Proteomes" id="UP000786387"/>
    </source>
</evidence>
<comment type="caution">
    <text evidence="2">The sequence shown here is derived from an EMBL/GenBank/DDBJ whole genome shotgun (WGS) entry which is preliminary data.</text>
</comment>
<evidence type="ECO:0000256" key="1">
    <source>
        <dbReference type="SAM" id="MobiDB-lite"/>
    </source>
</evidence>
<name>A0ABR5Z257_9GAMM</name>
<sequence>MSGDDKQRQPVPDEDPIKRSPTDADEDQLDEALEETFPASDPISP</sequence>
<keyword evidence="3" id="KW-1185">Reference proteome</keyword>